<feature type="compositionally biased region" description="Basic and acidic residues" evidence="1">
    <location>
        <begin position="101"/>
        <end position="126"/>
    </location>
</feature>
<name>X0S9D9_9ZZZZ</name>
<proteinExistence type="predicted"/>
<feature type="region of interest" description="Disordered" evidence="1">
    <location>
        <begin position="99"/>
        <end position="126"/>
    </location>
</feature>
<accession>X0S9D9</accession>
<dbReference type="AlphaFoldDB" id="X0S9D9"/>
<evidence type="ECO:0000313" key="2">
    <source>
        <dbReference type="EMBL" id="GAF72532.1"/>
    </source>
</evidence>
<gene>
    <name evidence="2" type="ORF">S01H1_13022</name>
</gene>
<dbReference type="EMBL" id="BARS01006708">
    <property type="protein sequence ID" value="GAF72532.1"/>
    <property type="molecule type" value="Genomic_DNA"/>
</dbReference>
<comment type="caution">
    <text evidence="2">The sequence shown here is derived from an EMBL/GenBank/DDBJ whole genome shotgun (WGS) entry which is preliminary data.</text>
</comment>
<sequence>IRPSTAKREAQNQHTFERIQPMYERLHDDGVLFLTENPKRGEIVAQHGNYGDRYAGVLGFTQKQVEEHRKLACHGARMLNDYNGPQLVEWCVKPAGHKAKGKSEMKEQSADTRHDQMVKDKAERKATKDAKQLRADAVKDTLTAKWSQKDAVAIMHDVVRLPADAQRVVAKALELELPKSKYGDYPDYYTALETWIGTLPAARQPYASVMILAAYSYIEDRVGKTFADTFTS</sequence>
<evidence type="ECO:0000256" key="1">
    <source>
        <dbReference type="SAM" id="MobiDB-lite"/>
    </source>
</evidence>
<reference evidence="2" key="1">
    <citation type="journal article" date="2014" name="Front. Microbiol.">
        <title>High frequency of phylogenetically diverse reductive dehalogenase-homologous genes in deep subseafloor sedimentary metagenomes.</title>
        <authorList>
            <person name="Kawai M."/>
            <person name="Futagami T."/>
            <person name="Toyoda A."/>
            <person name="Takaki Y."/>
            <person name="Nishi S."/>
            <person name="Hori S."/>
            <person name="Arai W."/>
            <person name="Tsubouchi T."/>
            <person name="Morono Y."/>
            <person name="Uchiyama I."/>
            <person name="Ito T."/>
            <person name="Fujiyama A."/>
            <person name="Inagaki F."/>
            <person name="Takami H."/>
        </authorList>
    </citation>
    <scope>NUCLEOTIDE SEQUENCE</scope>
    <source>
        <strain evidence="2">Expedition CK06-06</strain>
    </source>
</reference>
<protein>
    <submittedName>
        <fullName evidence="2">Uncharacterized protein</fullName>
    </submittedName>
</protein>
<organism evidence="2">
    <name type="scientific">marine sediment metagenome</name>
    <dbReference type="NCBI Taxonomy" id="412755"/>
    <lineage>
        <taxon>unclassified sequences</taxon>
        <taxon>metagenomes</taxon>
        <taxon>ecological metagenomes</taxon>
    </lineage>
</organism>
<feature type="non-terminal residue" evidence="2">
    <location>
        <position position="1"/>
    </location>
</feature>